<keyword evidence="3" id="KW-1185">Reference proteome</keyword>
<evidence type="ECO:0000313" key="2">
    <source>
        <dbReference type="EMBL" id="OEH84549.1"/>
    </source>
</evidence>
<dbReference type="RefSeq" id="WP_069702976.1">
    <property type="nucleotide sequence ID" value="NZ_MJAT01000037.1"/>
</dbReference>
<evidence type="ECO:0008006" key="4">
    <source>
        <dbReference type="Google" id="ProtNLM"/>
    </source>
</evidence>
<accession>A0A1E5L3N7</accession>
<comment type="caution">
    <text evidence="2">The sequence shown here is derived from an EMBL/GenBank/DDBJ whole genome shotgun (WGS) entry which is preliminary data.</text>
</comment>
<dbReference type="EMBL" id="MJAT01000037">
    <property type="protein sequence ID" value="OEH84549.1"/>
    <property type="molecule type" value="Genomic_DNA"/>
</dbReference>
<proteinExistence type="predicted"/>
<dbReference type="Proteomes" id="UP000095255">
    <property type="component" value="Unassembled WGS sequence"/>
</dbReference>
<organism evidence="2 3">
    <name type="scientific">Desulfuribacillus stibiiarsenatis</name>
    <dbReference type="NCBI Taxonomy" id="1390249"/>
    <lineage>
        <taxon>Bacteria</taxon>
        <taxon>Bacillati</taxon>
        <taxon>Bacillota</taxon>
        <taxon>Desulfuribacillia</taxon>
        <taxon>Desulfuribacillales</taxon>
        <taxon>Desulfuribacillaceae</taxon>
        <taxon>Desulfuribacillus</taxon>
    </lineage>
</organism>
<dbReference type="AlphaFoldDB" id="A0A1E5L3N7"/>
<evidence type="ECO:0000313" key="3">
    <source>
        <dbReference type="Proteomes" id="UP000095255"/>
    </source>
</evidence>
<dbReference type="STRING" id="1390249.BHU72_08550"/>
<dbReference type="OrthoDB" id="9803224at2"/>
<gene>
    <name evidence="2" type="ORF">BHU72_08550</name>
</gene>
<evidence type="ECO:0000256" key="1">
    <source>
        <dbReference type="SAM" id="MobiDB-lite"/>
    </source>
</evidence>
<protein>
    <recommendedName>
        <fullName evidence="4">DUF2642 domain-containing protein</fullName>
    </recommendedName>
</protein>
<name>A0A1E5L3N7_9FIRM</name>
<reference evidence="2 3" key="1">
    <citation type="submission" date="2016-09" db="EMBL/GenBank/DDBJ databases">
        <title>Desulfuribacillus arsenicus sp. nov., an obligately anaerobic, dissimilatory arsenic- and antimonate-reducing bacterium isolated from anoxic sediments.</title>
        <authorList>
            <person name="Abin C.A."/>
            <person name="Hollibaugh J.T."/>
        </authorList>
    </citation>
    <scope>NUCLEOTIDE SEQUENCE [LARGE SCALE GENOMIC DNA]</scope>
    <source>
        <strain evidence="2 3">MLFW-2</strain>
    </source>
</reference>
<sequence>MIGKPIEDYLVKIRLYQAGYKTTMIGTIQSWEGAKIVVYDIARRKYTISLHQVIRIEPIRTIVPDTEGDNRNQQSSLFEFMNKDDD</sequence>
<feature type="region of interest" description="Disordered" evidence="1">
    <location>
        <begin position="64"/>
        <end position="86"/>
    </location>
</feature>